<accession>A0A182UZF9</accession>
<reference evidence="1" key="1">
    <citation type="submission" date="2020-05" db="UniProtKB">
        <authorList>
            <consortium name="EnsemblMetazoa"/>
        </authorList>
    </citation>
    <scope>IDENTIFICATION</scope>
    <source>
        <strain evidence="1">MAF</strain>
    </source>
</reference>
<proteinExistence type="predicted"/>
<sequence>MGNPNAGPCGMRLALGEAALRGQLGLCIFCRDVVIFECMMCVQYNGLLRRICPYDVLHDGVALVPGRAADESEELQFLFFEDQELKLDEQGDKEENKQLQQNVKLCYEPGSQYCTFCMTTFMREGHVPGESCNFRFCGKYDRQICEPIIKAKSEEYENKEPEKDKAK</sequence>
<organism evidence="1 2">
    <name type="scientific">Anopheles merus</name>
    <name type="common">Mosquito</name>
    <dbReference type="NCBI Taxonomy" id="30066"/>
    <lineage>
        <taxon>Eukaryota</taxon>
        <taxon>Metazoa</taxon>
        <taxon>Ecdysozoa</taxon>
        <taxon>Arthropoda</taxon>
        <taxon>Hexapoda</taxon>
        <taxon>Insecta</taxon>
        <taxon>Pterygota</taxon>
        <taxon>Neoptera</taxon>
        <taxon>Endopterygota</taxon>
        <taxon>Diptera</taxon>
        <taxon>Nematocera</taxon>
        <taxon>Culicoidea</taxon>
        <taxon>Culicidae</taxon>
        <taxon>Anophelinae</taxon>
        <taxon>Anopheles</taxon>
    </lineage>
</organism>
<protein>
    <submittedName>
        <fullName evidence="1">Uncharacterized protein</fullName>
    </submittedName>
</protein>
<evidence type="ECO:0000313" key="2">
    <source>
        <dbReference type="Proteomes" id="UP000075903"/>
    </source>
</evidence>
<dbReference type="Proteomes" id="UP000075903">
    <property type="component" value="Unassembled WGS sequence"/>
</dbReference>
<dbReference type="AlphaFoldDB" id="A0A182UZF9"/>
<keyword evidence="2" id="KW-1185">Reference proteome</keyword>
<dbReference type="VEuPathDB" id="VectorBase:AMEM006283"/>
<dbReference type="EnsemblMetazoa" id="AMEM006283-RA">
    <property type="protein sequence ID" value="AMEM006283-PA"/>
    <property type="gene ID" value="AMEM006283"/>
</dbReference>
<dbReference type="VEuPathDB" id="VectorBase:AMEM21_013783"/>
<name>A0A182UZF9_ANOME</name>
<evidence type="ECO:0000313" key="1">
    <source>
        <dbReference type="EnsemblMetazoa" id="AMEM006283-PA"/>
    </source>
</evidence>